<organism evidence="2 3">
    <name type="scientific">Anabaena azotica FACHB-119</name>
    <dbReference type="NCBI Taxonomy" id="947527"/>
    <lineage>
        <taxon>Bacteria</taxon>
        <taxon>Bacillati</taxon>
        <taxon>Cyanobacteriota</taxon>
        <taxon>Cyanophyceae</taxon>
        <taxon>Nostocales</taxon>
        <taxon>Nostocaceae</taxon>
        <taxon>Anabaena</taxon>
        <taxon>Anabaena azotica</taxon>
    </lineage>
</organism>
<evidence type="ECO:0000313" key="3">
    <source>
        <dbReference type="Proteomes" id="UP000661112"/>
    </source>
</evidence>
<name>A0ABR8CVQ8_9NOST</name>
<keyword evidence="3" id="KW-1185">Reference proteome</keyword>
<evidence type="ECO:0000313" key="2">
    <source>
        <dbReference type="EMBL" id="MBD2499005.1"/>
    </source>
</evidence>
<proteinExistence type="predicted"/>
<dbReference type="Proteomes" id="UP000661112">
    <property type="component" value="Unassembled WGS sequence"/>
</dbReference>
<gene>
    <name evidence="2" type="ORF">H6G83_00010</name>
</gene>
<evidence type="ECO:0000256" key="1">
    <source>
        <dbReference type="SAM" id="MobiDB-lite"/>
    </source>
</evidence>
<accession>A0ABR8CVQ8</accession>
<reference evidence="2 3" key="1">
    <citation type="journal article" date="2020" name="ISME J.">
        <title>Comparative genomics reveals insights into cyanobacterial evolution and habitat adaptation.</title>
        <authorList>
            <person name="Chen M.Y."/>
            <person name="Teng W.K."/>
            <person name="Zhao L."/>
            <person name="Hu C.X."/>
            <person name="Zhou Y.K."/>
            <person name="Han B.P."/>
            <person name="Song L.R."/>
            <person name="Shu W.S."/>
        </authorList>
    </citation>
    <scope>NUCLEOTIDE SEQUENCE [LARGE SCALE GENOMIC DNA]</scope>
    <source>
        <strain evidence="2 3">FACHB-119</strain>
    </source>
</reference>
<comment type="caution">
    <text evidence="2">The sequence shown here is derived from an EMBL/GenBank/DDBJ whole genome shotgun (WGS) entry which is preliminary data.</text>
</comment>
<dbReference type="InterPro" id="IPR025968">
    <property type="entry name" value="YwqJ_deaminase"/>
</dbReference>
<feature type="region of interest" description="Disordered" evidence="1">
    <location>
        <begin position="1"/>
        <end position="40"/>
    </location>
</feature>
<dbReference type="Pfam" id="PF14431">
    <property type="entry name" value="YwqJ-deaminase"/>
    <property type="match status" value="1"/>
</dbReference>
<dbReference type="EMBL" id="JACJSG010000001">
    <property type="protein sequence ID" value="MBD2499005.1"/>
    <property type="molecule type" value="Genomic_DNA"/>
</dbReference>
<sequence length="147" mass="16088">MQWLKERQQLKTTRQKINSGKAKSAAETKASELRSSLPKKKIPTATSAVVDVSTGKVYYATSGRPYPQTIHPLLQARMPNPSLETWPVNNCAEFKAVNQALLDGAKITNLEVHTVRTQTGEAFSRCANCQITTEGATITSDIPQSSK</sequence>
<protein>
    <submittedName>
        <fullName evidence="2">Uncharacterized protein</fullName>
    </submittedName>
</protein>